<dbReference type="EMBL" id="DF967997">
    <property type="protein sequence ID" value="GAO99509.1"/>
    <property type="molecule type" value="Genomic_DNA"/>
</dbReference>
<keyword evidence="2" id="KW-1185">Reference proteome</keyword>
<dbReference type="AlphaFoldDB" id="A0A0K8MI23"/>
<dbReference type="RefSeq" id="WP_061992920.1">
    <property type="nucleotide sequence ID" value="NZ_DF967997.1"/>
</dbReference>
<dbReference type="Proteomes" id="UP000253891">
    <property type="component" value="Unassembled WGS sequence"/>
</dbReference>
<dbReference type="OrthoDB" id="2151946at2"/>
<evidence type="ECO:0000313" key="1">
    <source>
        <dbReference type="EMBL" id="GAO99509.1"/>
    </source>
</evidence>
<organism evidence="1 2">
    <name type="scientific">Fructobacillus ficulneus</name>
    <dbReference type="NCBI Taxonomy" id="157463"/>
    <lineage>
        <taxon>Bacteria</taxon>
        <taxon>Bacillati</taxon>
        <taxon>Bacillota</taxon>
        <taxon>Bacilli</taxon>
        <taxon>Lactobacillales</taxon>
        <taxon>Lactobacillaceae</taxon>
        <taxon>Fructobacillus</taxon>
    </lineage>
</organism>
<proteinExistence type="predicted"/>
<accession>A0A0K8MI23</accession>
<sequence length="109" mass="12792">MTPTRILEHYFKGKAQAMLDYSKSHKDQIETYGRENYDFWVEVVTKLDNYTSTLSSELIAMERDHYHNKTPFGLSYNIVAPTFEITKVNRELKALAKSIEQTERIQATR</sequence>
<evidence type="ECO:0000313" key="2">
    <source>
        <dbReference type="Proteomes" id="UP000253891"/>
    </source>
</evidence>
<gene>
    <name evidence="1" type="ORF">FFIC_200030</name>
</gene>
<name>A0A0K8MI23_9LACO</name>
<protein>
    <submittedName>
        <fullName evidence="1">Uncharacterized protein</fullName>
    </submittedName>
</protein>
<reference evidence="1 2" key="1">
    <citation type="journal article" date="2015" name="BMC Genomics">
        <title>Comparative genomics of Fructobacillus spp. and Leuconostoc spp. reveals niche-specific evolution of Fructobacillus spp.</title>
        <authorList>
            <person name="Endo A."/>
            <person name="Tanizawa Y."/>
            <person name="Tanaka N."/>
            <person name="Maeno S."/>
            <person name="Kumar H."/>
            <person name="Shiwa Y."/>
            <person name="Okada S."/>
            <person name="Yoshikawa H."/>
            <person name="Dicks L."/>
            <person name="Nakagawa J."/>
            <person name="Arita M."/>
        </authorList>
    </citation>
    <scope>NUCLEOTIDE SEQUENCE [LARGE SCALE GENOMIC DNA]</scope>
    <source>
        <strain evidence="1 2">JCM 12225</strain>
    </source>
</reference>